<evidence type="ECO:0000256" key="1">
    <source>
        <dbReference type="SAM" id="MobiDB-lite"/>
    </source>
</evidence>
<feature type="transmembrane region" description="Helical" evidence="2">
    <location>
        <begin position="55"/>
        <end position="77"/>
    </location>
</feature>
<reference evidence="3 4" key="1">
    <citation type="submission" date="2020-05" db="EMBL/GenBank/DDBJ databases">
        <title>MicrobeNet Type strains.</title>
        <authorList>
            <person name="Nicholson A.C."/>
        </authorList>
    </citation>
    <scope>NUCLEOTIDE SEQUENCE [LARGE SCALE GENOMIC DNA]</scope>
    <source>
        <strain evidence="3 4">JCM 14282</strain>
    </source>
</reference>
<feature type="compositionally biased region" description="Low complexity" evidence="1">
    <location>
        <begin position="172"/>
        <end position="183"/>
    </location>
</feature>
<evidence type="ECO:0000313" key="4">
    <source>
        <dbReference type="Proteomes" id="UP000543598"/>
    </source>
</evidence>
<organism evidence="3 4">
    <name type="scientific">Microbacterium ulmi</name>
    <dbReference type="NCBI Taxonomy" id="179095"/>
    <lineage>
        <taxon>Bacteria</taxon>
        <taxon>Bacillati</taxon>
        <taxon>Actinomycetota</taxon>
        <taxon>Actinomycetes</taxon>
        <taxon>Micrococcales</taxon>
        <taxon>Microbacteriaceae</taxon>
        <taxon>Microbacterium</taxon>
    </lineage>
</organism>
<keyword evidence="4" id="KW-1185">Reference proteome</keyword>
<feature type="non-terminal residue" evidence="3">
    <location>
        <position position="183"/>
    </location>
</feature>
<dbReference type="InterPro" id="IPR043739">
    <property type="entry name" value="DUF5684"/>
</dbReference>
<dbReference type="Pfam" id="PF18936">
    <property type="entry name" value="DUF5684"/>
    <property type="match status" value="1"/>
</dbReference>
<feature type="transmembrane region" description="Helical" evidence="2">
    <location>
        <begin position="12"/>
        <end position="34"/>
    </location>
</feature>
<sequence>MNSPAIDPSAQVALGLTSLAVAIVLYVWVGLALSRVFRKSGVEGWKAWVPVLNTIVLLQLGGFSGWLILLAFIPPALLVVEIIAYHRINLSFGHGGGMTVLAVLLFPVWASVLGFGASRWVGRETTAAGPVRSSAPAPTGAAWDAAGQAPRGAAPGAPGSAPYRSVTPPPAYGGARPAPAGPR</sequence>
<evidence type="ECO:0000313" key="3">
    <source>
        <dbReference type="EMBL" id="NNH05091.1"/>
    </source>
</evidence>
<feature type="region of interest" description="Disordered" evidence="1">
    <location>
        <begin position="129"/>
        <end position="183"/>
    </location>
</feature>
<feature type="compositionally biased region" description="Low complexity" evidence="1">
    <location>
        <begin position="135"/>
        <end position="162"/>
    </location>
</feature>
<evidence type="ECO:0008006" key="5">
    <source>
        <dbReference type="Google" id="ProtNLM"/>
    </source>
</evidence>
<protein>
    <recommendedName>
        <fullName evidence="5">Signal peptidase I</fullName>
    </recommendedName>
</protein>
<feature type="transmembrane region" description="Helical" evidence="2">
    <location>
        <begin position="97"/>
        <end position="117"/>
    </location>
</feature>
<dbReference type="AlphaFoldDB" id="A0A7Y2M235"/>
<keyword evidence="2" id="KW-0472">Membrane</keyword>
<name>A0A7Y2M235_9MICO</name>
<dbReference type="EMBL" id="JABEMB010000032">
    <property type="protein sequence ID" value="NNH05091.1"/>
    <property type="molecule type" value="Genomic_DNA"/>
</dbReference>
<dbReference type="RefSeq" id="WP_249934633.1">
    <property type="nucleotide sequence ID" value="NZ_JABEMB010000032.1"/>
</dbReference>
<proteinExistence type="predicted"/>
<keyword evidence="2" id="KW-1133">Transmembrane helix</keyword>
<accession>A0A7Y2M235</accession>
<gene>
    <name evidence="3" type="ORF">HLA99_14685</name>
</gene>
<dbReference type="Proteomes" id="UP000543598">
    <property type="component" value="Unassembled WGS sequence"/>
</dbReference>
<evidence type="ECO:0000256" key="2">
    <source>
        <dbReference type="SAM" id="Phobius"/>
    </source>
</evidence>
<comment type="caution">
    <text evidence="3">The sequence shown here is derived from an EMBL/GenBank/DDBJ whole genome shotgun (WGS) entry which is preliminary data.</text>
</comment>
<keyword evidence="2" id="KW-0812">Transmembrane</keyword>